<dbReference type="AlphaFoldDB" id="A0A562Q6S4"/>
<organism evidence="1 2">
    <name type="scientific">Pseudomonas duriflava</name>
    <dbReference type="NCBI Taxonomy" id="459528"/>
    <lineage>
        <taxon>Bacteria</taxon>
        <taxon>Pseudomonadati</taxon>
        <taxon>Pseudomonadota</taxon>
        <taxon>Gammaproteobacteria</taxon>
        <taxon>Pseudomonadales</taxon>
        <taxon>Pseudomonadaceae</taxon>
        <taxon>Pseudomonas</taxon>
    </lineage>
</organism>
<gene>
    <name evidence="1" type="ORF">IQ22_03582</name>
</gene>
<keyword evidence="2" id="KW-1185">Reference proteome</keyword>
<comment type="caution">
    <text evidence="1">The sequence shown here is derived from an EMBL/GenBank/DDBJ whole genome shotgun (WGS) entry which is preliminary data.</text>
</comment>
<accession>A0A562Q6S4</accession>
<proteinExistence type="predicted"/>
<name>A0A562Q6S4_9PSED</name>
<dbReference type="EMBL" id="VLKY01000012">
    <property type="protein sequence ID" value="TWI52437.1"/>
    <property type="molecule type" value="Genomic_DNA"/>
</dbReference>
<reference evidence="1 2" key="1">
    <citation type="journal article" date="2015" name="Stand. Genomic Sci.">
        <title>Genomic Encyclopedia of Bacterial and Archaeal Type Strains, Phase III: the genomes of soil and plant-associated and newly described type strains.</title>
        <authorList>
            <person name="Whitman W.B."/>
            <person name="Woyke T."/>
            <person name="Klenk H.P."/>
            <person name="Zhou Y."/>
            <person name="Lilburn T.G."/>
            <person name="Beck B.J."/>
            <person name="De Vos P."/>
            <person name="Vandamme P."/>
            <person name="Eisen J.A."/>
            <person name="Garrity G."/>
            <person name="Hugenholtz P."/>
            <person name="Kyrpides N.C."/>
        </authorList>
    </citation>
    <scope>NUCLEOTIDE SEQUENCE [LARGE SCALE GENOMIC DNA]</scope>
    <source>
        <strain evidence="1 2">CGMCC 1.6858</strain>
    </source>
</reference>
<evidence type="ECO:0000313" key="2">
    <source>
        <dbReference type="Proteomes" id="UP000316905"/>
    </source>
</evidence>
<dbReference type="Proteomes" id="UP000316905">
    <property type="component" value="Unassembled WGS sequence"/>
</dbReference>
<evidence type="ECO:0000313" key="1">
    <source>
        <dbReference type="EMBL" id="TWI52437.1"/>
    </source>
</evidence>
<sequence>MRIRGRIGDWPVDLTVELDAEEWSRLGSVAIDTVLPAVGTRAQPAAKNDPLWEAALSLVQREGRIEGPRLLEELEGLAGNIGAAKQLIVRLRHNPQIRVEKAEETQLFVWLGAGDAPAPETT</sequence>
<protein>
    <submittedName>
        <fullName evidence="1">Uncharacterized protein</fullName>
    </submittedName>
</protein>